<proteinExistence type="predicted"/>
<gene>
    <name evidence="1" type="ORF">Kpol_1014p38</name>
</gene>
<dbReference type="OrthoDB" id="4138121at2759"/>
<name>A7TNG5_VANPO</name>
<evidence type="ECO:0000313" key="1">
    <source>
        <dbReference type="EMBL" id="EDO16218.1"/>
    </source>
</evidence>
<dbReference type="Proteomes" id="UP000000267">
    <property type="component" value="Unassembled WGS sequence"/>
</dbReference>
<dbReference type="HOGENOM" id="CLU_177980_0_0_1"/>
<dbReference type="PhylomeDB" id="A7TNG5"/>
<dbReference type="InterPro" id="IPR020301">
    <property type="entry name" value="Mrx7"/>
</dbReference>
<dbReference type="AlphaFoldDB" id="A7TNG5"/>
<keyword evidence="2" id="KW-1185">Reference proteome</keyword>
<dbReference type="FunCoup" id="A7TNG5">
    <property type="interactions" value="21"/>
</dbReference>
<evidence type="ECO:0000313" key="2">
    <source>
        <dbReference type="Proteomes" id="UP000000267"/>
    </source>
</evidence>
<dbReference type="KEGG" id="vpo:Kpol_1014p38"/>
<dbReference type="OMA" id="RILFWDE"/>
<organism evidence="2">
    <name type="scientific">Vanderwaltozyma polyspora (strain ATCC 22028 / DSM 70294 / BCRC 21397 / CBS 2163 / NBRC 10782 / NRRL Y-8283 / UCD 57-17)</name>
    <name type="common">Kluyveromyces polysporus</name>
    <dbReference type="NCBI Taxonomy" id="436907"/>
    <lineage>
        <taxon>Eukaryota</taxon>
        <taxon>Fungi</taxon>
        <taxon>Dikarya</taxon>
        <taxon>Ascomycota</taxon>
        <taxon>Saccharomycotina</taxon>
        <taxon>Saccharomycetes</taxon>
        <taxon>Saccharomycetales</taxon>
        <taxon>Saccharomycetaceae</taxon>
        <taxon>Vanderwaltozyma</taxon>
    </lineage>
</organism>
<dbReference type="eggNOG" id="ENOG502S73A">
    <property type="taxonomic scope" value="Eukaryota"/>
</dbReference>
<sequence>MRGNPRSLEEWLYLKLLNSARFQRFVRRIYNKVNGIKDTPYVHEETASEFLYKPTAGQRFKAFRVIFWDEIKKSFGFPGNKNKPFK</sequence>
<dbReference type="EMBL" id="DS480430">
    <property type="protein sequence ID" value="EDO16218.1"/>
    <property type="molecule type" value="Genomic_DNA"/>
</dbReference>
<dbReference type="Pfam" id="PF10906">
    <property type="entry name" value="Mrx7"/>
    <property type="match status" value="1"/>
</dbReference>
<protein>
    <submittedName>
        <fullName evidence="1">Uncharacterized protein</fullName>
    </submittedName>
</protein>
<accession>A7TNG5</accession>
<reference evidence="1 2" key="1">
    <citation type="journal article" date="2007" name="Proc. Natl. Acad. Sci. U.S.A.">
        <title>Independent sorting-out of thousands of duplicated gene pairs in two yeast species descended from a whole-genome duplication.</title>
        <authorList>
            <person name="Scannell D.R."/>
            <person name="Frank A.C."/>
            <person name="Conant G.C."/>
            <person name="Byrne K.P."/>
            <person name="Woolfit M."/>
            <person name="Wolfe K.H."/>
        </authorList>
    </citation>
    <scope>NUCLEOTIDE SEQUENCE [LARGE SCALE GENOMIC DNA]</scope>
    <source>
        <strain evidence="2">ATCC 22028 / DSM 70294 / BCRC 21397 / CBS 2163 / NBRC 10782 / NRRL Y-8283 / UCD 57-17</strain>
    </source>
</reference>
<dbReference type="GeneID" id="5544364"/>
<dbReference type="RefSeq" id="XP_001644076.1">
    <property type="nucleotide sequence ID" value="XM_001644026.1"/>
</dbReference>
<dbReference type="InParanoid" id="A7TNG5"/>